<evidence type="ECO:0000313" key="2">
    <source>
        <dbReference type="EMBL" id="KAK9496553.1"/>
    </source>
</evidence>
<keyword evidence="3" id="KW-1185">Reference proteome</keyword>
<organism evidence="2 3">
    <name type="scientific">Rhynocoris fuscipes</name>
    <dbReference type="NCBI Taxonomy" id="488301"/>
    <lineage>
        <taxon>Eukaryota</taxon>
        <taxon>Metazoa</taxon>
        <taxon>Ecdysozoa</taxon>
        <taxon>Arthropoda</taxon>
        <taxon>Hexapoda</taxon>
        <taxon>Insecta</taxon>
        <taxon>Pterygota</taxon>
        <taxon>Neoptera</taxon>
        <taxon>Paraneoptera</taxon>
        <taxon>Hemiptera</taxon>
        <taxon>Heteroptera</taxon>
        <taxon>Panheteroptera</taxon>
        <taxon>Cimicomorpha</taxon>
        <taxon>Reduviidae</taxon>
        <taxon>Harpactorinae</taxon>
        <taxon>Harpactorini</taxon>
        <taxon>Rhynocoris</taxon>
    </lineage>
</organism>
<sequence>MSTISSHKISVDRWLGPNSYAAKRQCFQKCNTLPRYEELKQIIGQPLTELIFQYGLPDYLNPQKIKELDEAQLEGPKGPLWISPSQELMGHVKLEVSPIIRGTQVFAYQTILDHGQTIENKFIKANEEEIERRCAEIREELERKYEKQLTLERDKVKRKSYELYSIRLREVFYKLKAEFEEALKQREQQLIMEGERMRREAVEVVRRSMEEELLLATKMLEKSYNIKLKFLNEATSNEIREAYLEKINLYNNKWTDLVNNAKATARNRQAEIIDRLQYLHKLNLLEVIALERNLANRMIEETAMFFIGRIDSMRKEIHKLYYKLYEAQHQMKCNKIELESWECLLKDVVDQFQKFVNYVLEAIPGDAEYLLSLEKLLERRQKNYFERMKNVGLSVDEVLPMAEWERLSAKDSVTSETMSAIIHTIIDFISYKGTVTVIAKDSDAVLTTQDKESKELTPVKEESSQFTWCVESELTTTISDAKGTLSGLSSDKTYHSWDRVHQEDKYSEMRNEEGFYGEDGRPWKMRQYGEDYGDMMQFEEQFLGGRIHMFERFGESPLKTIKTPSPTIITQYLDTSNITSTSLVSSSSYISPVIPDRCDDEWIIKTKSEVEAEAEKLAKDAMDLRFMGVERPPGPKDKGKFVKGRILSILNIMKAHPQFHNVLIEP</sequence>
<comment type="caution">
    <text evidence="2">The sequence shown here is derived from an EMBL/GenBank/DDBJ whole genome shotgun (WGS) entry which is preliminary data.</text>
</comment>
<protein>
    <submittedName>
        <fullName evidence="2">Uncharacterized protein</fullName>
    </submittedName>
</protein>
<dbReference type="Proteomes" id="UP001461498">
    <property type="component" value="Unassembled WGS sequence"/>
</dbReference>
<name>A0AAW1CGK9_9HEMI</name>
<feature type="coiled-coil region" evidence="1">
    <location>
        <begin position="120"/>
        <end position="147"/>
    </location>
</feature>
<dbReference type="EMBL" id="JAPXFL010000072">
    <property type="protein sequence ID" value="KAK9496553.1"/>
    <property type="molecule type" value="Genomic_DNA"/>
</dbReference>
<evidence type="ECO:0000256" key="1">
    <source>
        <dbReference type="SAM" id="Coils"/>
    </source>
</evidence>
<accession>A0AAW1CGK9</accession>
<dbReference type="AlphaFoldDB" id="A0AAW1CGK9"/>
<evidence type="ECO:0000313" key="3">
    <source>
        <dbReference type="Proteomes" id="UP001461498"/>
    </source>
</evidence>
<keyword evidence="1" id="KW-0175">Coiled coil</keyword>
<reference evidence="2 3" key="1">
    <citation type="submission" date="2022-12" db="EMBL/GenBank/DDBJ databases">
        <title>Chromosome-level genome assembly of true bugs.</title>
        <authorList>
            <person name="Ma L."/>
            <person name="Li H."/>
        </authorList>
    </citation>
    <scope>NUCLEOTIDE SEQUENCE [LARGE SCALE GENOMIC DNA]</scope>
    <source>
        <strain evidence="2">Lab_2022b</strain>
    </source>
</reference>
<gene>
    <name evidence="2" type="ORF">O3M35_013177</name>
</gene>
<proteinExistence type="predicted"/>